<protein>
    <submittedName>
        <fullName evidence="1">Uncharacterized protein</fullName>
    </submittedName>
</protein>
<accession>A0ABR2Z6F3</accession>
<dbReference type="PANTHER" id="PTHR33129:SF1">
    <property type="entry name" value="ATP-BINDING PROTEIN"/>
    <property type="match status" value="1"/>
</dbReference>
<reference evidence="1 2" key="1">
    <citation type="journal article" date="2024" name="Nat. Commun.">
        <title>Phylogenomics reveals the evolutionary origins of lichenization in chlorophyte algae.</title>
        <authorList>
            <person name="Puginier C."/>
            <person name="Libourel C."/>
            <person name="Otte J."/>
            <person name="Skaloud P."/>
            <person name="Haon M."/>
            <person name="Grisel S."/>
            <person name="Petersen M."/>
            <person name="Berrin J.G."/>
            <person name="Delaux P.M."/>
            <person name="Dal Grande F."/>
            <person name="Keller J."/>
        </authorList>
    </citation>
    <scope>NUCLEOTIDE SEQUENCE [LARGE SCALE GENOMIC DNA]</scope>
    <source>
        <strain evidence="1 2">SAG 216-7</strain>
    </source>
</reference>
<name>A0ABR2Z6F3_9CHLO</name>
<evidence type="ECO:0000313" key="1">
    <source>
        <dbReference type="EMBL" id="KAK9919163.1"/>
    </source>
</evidence>
<dbReference type="Proteomes" id="UP001491310">
    <property type="component" value="Unassembled WGS sequence"/>
</dbReference>
<sequence>MLHGFSPITHGFSAKESCASRTVRHLTAQHSASVRPQMPQAQQLSWWTRRMGSHAPTLWHDLQAASFGPRRAGFSSQALGSKARSIACLAQPGQDLKITELQNFLEGVEPGFARLYAQPLYDAGYDCVKALASASVQNLREYVRMPRGHALLVIPSAARALRAAVGLSERLISFAAKIPTFDTTKPIEGEMYASLVQAGEGVIWHGRQEEPRLYLFKGSSVTRLTKDEAVQLLGQGKFYYLVDSSKPLDDPDILPIKAVVMQTPDQCRYKSIMEQVTVDTRTGERMWWMRPWFMPAMDAAETVDMARCYEVSEAEVMERYNVYGGKARLIFDYAEVDESFSLRDRAVAVMRWETIEGASRYISTTDDVSRILFTLRVPEWESGNFTNAEVDFASRHMRKVVYQKAKDVYGDQLYPFIVGEPIVKTKKASAGHIRKAVHDYLGFGSPSDSK</sequence>
<proteinExistence type="predicted"/>
<dbReference type="PANTHER" id="PTHR33129">
    <property type="entry name" value="PROTEIN KINASE DOMAIN-CONTAINING PROTEIN-RELATED"/>
    <property type="match status" value="1"/>
</dbReference>
<comment type="caution">
    <text evidence="1">The sequence shown here is derived from an EMBL/GenBank/DDBJ whole genome shotgun (WGS) entry which is preliminary data.</text>
</comment>
<evidence type="ECO:0000313" key="2">
    <source>
        <dbReference type="Proteomes" id="UP001491310"/>
    </source>
</evidence>
<gene>
    <name evidence="1" type="ORF">WJX75_009806</name>
</gene>
<keyword evidence="2" id="KW-1185">Reference proteome</keyword>
<dbReference type="EMBL" id="JALJOT010000001">
    <property type="protein sequence ID" value="KAK9919163.1"/>
    <property type="molecule type" value="Genomic_DNA"/>
</dbReference>
<organism evidence="1 2">
    <name type="scientific">Coccomyxa subellipsoidea</name>
    <dbReference type="NCBI Taxonomy" id="248742"/>
    <lineage>
        <taxon>Eukaryota</taxon>
        <taxon>Viridiplantae</taxon>
        <taxon>Chlorophyta</taxon>
        <taxon>core chlorophytes</taxon>
        <taxon>Trebouxiophyceae</taxon>
        <taxon>Trebouxiophyceae incertae sedis</taxon>
        <taxon>Coccomyxaceae</taxon>
        <taxon>Coccomyxa</taxon>
    </lineage>
</organism>
<dbReference type="InterPro" id="IPR052980">
    <property type="entry name" value="Crinkler_effector"/>
</dbReference>